<evidence type="ECO:0000256" key="2">
    <source>
        <dbReference type="ARBA" id="ARBA00023027"/>
    </source>
</evidence>
<dbReference type="PANTHER" id="PTHR42986:SF1">
    <property type="entry name" value="BENZALDEHYDE DEHYDROGENASE YFMT"/>
    <property type="match status" value="1"/>
</dbReference>
<dbReference type="Pfam" id="PF00171">
    <property type="entry name" value="Aldedh"/>
    <property type="match status" value="1"/>
</dbReference>
<dbReference type="SUPFAM" id="SSF53720">
    <property type="entry name" value="ALDH-like"/>
    <property type="match status" value="1"/>
</dbReference>
<dbReference type="Gene3D" id="3.40.309.10">
    <property type="entry name" value="Aldehyde Dehydrogenase, Chain A, domain 2"/>
    <property type="match status" value="1"/>
</dbReference>
<reference evidence="4 5" key="1">
    <citation type="submission" date="2023-08" db="EMBL/GenBank/DDBJ databases">
        <title>Black Yeasts Isolated from many extreme environments.</title>
        <authorList>
            <person name="Coleine C."/>
            <person name="Stajich J.E."/>
            <person name="Selbmann L."/>
        </authorList>
    </citation>
    <scope>NUCLEOTIDE SEQUENCE [LARGE SCALE GENOMIC DNA]</scope>
    <source>
        <strain evidence="4 5">CCFEE 5935</strain>
    </source>
</reference>
<dbReference type="InterPro" id="IPR015590">
    <property type="entry name" value="Aldehyde_DH_dom"/>
</dbReference>
<keyword evidence="5" id="KW-1185">Reference proteome</keyword>
<evidence type="ECO:0000313" key="4">
    <source>
        <dbReference type="EMBL" id="KAK5168695.1"/>
    </source>
</evidence>
<dbReference type="InterPro" id="IPR016161">
    <property type="entry name" value="Ald_DH/histidinol_DH"/>
</dbReference>
<proteinExistence type="inferred from homology"/>
<dbReference type="EMBL" id="JAVRRT010000009">
    <property type="protein sequence ID" value="KAK5168695.1"/>
    <property type="molecule type" value="Genomic_DNA"/>
</dbReference>
<dbReference type="Proteomes" id="UP001337655">
    <property type="component" value="Unassembled WGS sequence"/>
</dbReference>
<dbReference type="GO" id="GO:0016620">
    <property type="term" value="F:oxidoreductase activity, acting on the aldehyde or oxo group of donors, NAD or NADP as acceptor"/>
    <property type="evidence" value="ECO:0007669"/>
    <property type="project" value="InterPro"/>
</dbReference>
<comment type="similarity">
    <text evidence="1">Belongs to the aldehyde dehydrogenase family.</text>
</comment>
<keyword evidence="2" id="KW-0520">NAD</keyword>
<accession>A0AAV9PAU4</accession>
<dbReference type="AlphaFoldDB" id="A0AAV9PAU4"/>
<comment type="caution">
    <text evidence="4">The sequence shown here is derived from an EMBL/GenBank/DDBJ whole genome shotgun (WGS) entry which is preliminary data.</text>
</comment>
<evidence type="ECO:0000256" key="1">
    <source>
        <dbReference type="ARBA" id="ARBA00009986"/>
    </source>
</evidence>
<gene>
    <name evidence="4" type="ORF">LTR77_006004</name>
</gene>
<evidence type="ECO:0000313" key="5">
    <source>
        <dbReference type="Proteomes" id="UP001337655"/>
    </source>
</evidence>
<sequence>MRAEDPALDDTAALGSLISPVAGGRVEKLVTDAISKGANIRAGTASFNGAIAQPVVLEGVREDMDLYYQESFGPVVAIFEFATNEEAIRLANDTEYGLVCSVFSKDVAEALAVGRKIRSGSCHINGATVYDEPHLPLGGQKASGFGRFGGMACVNEFTEDRVVTIKAPGQHYPI</sequence>
<protein>
    <recommendedName>
        <fullName evidence="3">Aldehyde dehydrogenase domain-containing protein</fullName>
    </recommendedName>
</protein>
<dbReference type="RefSeq" id="XP_064658161.1">
    <property type="nucleotide sequence ID" value="XM_064803246.1"/>
</dbReference>
<dbReference type="InterPro" id="IPR016163">
    <property type="entry name" value="Ald_DH_C"/>
</dbReference>
<evidence type="ECO:0000259" key="3">
    <source>
        <dbReference type="Pfam" id="PF00171"/>
    </source>
</evidence>
<organism evidence="4 5">
    <name type="scientific">Saxophila tyrrhenica</name>
    <dbReference type="NCBI Taxonomy" id="1690608"/>
    <lineage>
        <taxon>Eukaryota</taxon>
        <taxon>Fungi</taxon>
        <taxon>Dikarya</taxon>
        <taxon>Ascomycota</taxon>
        <taxon>Pezizomycotina</taxon>
        <taxon>Dothideomycetes</taxon>
        <taxon>Dothideomycetidae</taxon>
        <taxon>Mycosphaerellales</taxon>
        <taxon>Extremaceae</taxon>
        <taxon>Saxophila</taxon>
    </lineage>
</organism>
<dbReference type="GeneID" id="89927344"/>
<feature type="domain" description="Aldehyde dehydrogenase" evidence="3">
    <location>
        <begin position="4"/>
        <end position="163"/>
    </location>
</feature>
<dbReference type="PANTHER" id="PTHR42986">
    <property type="entry name" value="BENZALDEHYDE DEHYDROGENASE YFMT"/>
    <property type="match status" value="1"/>
</dbReference>
<name>A0AAV9PAU4_9PEZI</name>